<name>A0AAV3YN91_9GAST</name>
<gene>
    <name evidence="1" type="ORF">PoB_001106500</name>
</gene>
<keyword evidence="2" id="KW-1185">Reference proteome</keyword>
<accession>A0AAV3YN91</accession>
<comment type="caution">
    <text evidence="1">The sequence shown here is derived from an EMBL/GenBank/DDBJ whole genome shotgun (WGS) entry which is preliminary data.</text>
</comment>
<dbReference type="Proteomes" id="UP000735302">
    <property type="component" value="Unassembled WGS sequence"/>
</dbReference>
<evidence type="ECO:0000313" key="1">
    <source>
        <dbReference type="EMBL" id="GFN84559.1"/>
    </source>
</evidence>
<dbReference type="EMBL" id="BLXT01001319">
    <property type="protein sequence ID" value="GFN84559.1"/>
    <property type="molecule type" value="Genomic_DNA"/>
</dbReference>
<evidence type="ECO:0000313" key="2">
    <source>
        <dbReference type="Proteomes" id="UP000735302"/>
    </source>
</evidence>
<proteinExistence type="predicted"/>
<protein>
    <submittedName>
        <fullName evidence="1">Neuroglian</fullName>
    </submittedName>
</protein>
<reference evidence="1 2" key="1">
    <citation type="journal article" date="2021" name="Elife">
        <title>Chloroplast acquisition without the gene transfer in kleptoplastic sea slugs, Plakobranchus ocellatus.</title>
        <authorList>
            <person name="Maeda T."/>
            <person name="Takahashi S."/>
            <person name="Yoshida T."/>
            <person name="Shimamura S."/>
            <person name="Takaki Y."/>
            <person name="Nagai Y."/>
            <person name="Toyoda A."/>
            <person name="Suzuki Y."/>
            <person name="Arimoto A."/>
            <person name="Ishii H."/>
            <person name="Satoh N."/>
            <person name="Nishiyama T."/>
            <person name="Hasebe M."/>
            <person name="Maruyama T."/>
            <person name="Minagawa J."/>
            <person name="Obokata J."/>
            <person name="Shigenobu S."/>
        </authorList>
    </citation>
    <scope>NUCLEOTIDE SEQUENCE [LARGE SCALE GENOMIC DNA]</scope>
</reference>
<sequence length="146" mass="16281">MYVFSGEEDNITSYPALDQMTENPFHLWENHSKVSSMLTLASRILSDEQFDIIFLFIIYTSQLINNCAIIAKSLNIAVFVKLGFSEPSNISLTALAVCDFTMAVLITWSNLGFLLTYHNVRLPFHGANVSYLTGGAQWAFLSTTVA</sequence>
<organism evidence="1 2">
    <name type="scientific">Plakobranchus ocellatus</name>
    <dbReference type="NCBI Taxonomy" id="259542"/>
    <lineage>
        <taxon>Eukaryota</taxon>
        <taxon>Metazoa</taxon>
        <taxon>Spiralia</taxon>
        <taxon>Lophotrochozoa</taxon>
        <taxon>Mollusca</taxon>
        <taxon>Gastropoda</taxon>
        <taxon>Heterobranchia</taxon>
        <taxon>Euthyneura</taxon>
        <taxon>Panpulmonata</taxon>
        <taxon>Sacoglossa</taxon>
        <taxon>Placobranchoidea</taxon>
        <taxon>Plakobranchidae</taxon>
        <taxon>Plakobranchus</taxon>
    </lineage>
</organism>
<dbReference type="AlphaFoldDB" id="A0AAV3YN91"/>